<protein>
    <submittedName>
        <fullName evidence="8">Methyl-accepting chemotaxis protein</fullName>
    </submittedName>
</protein>
<dbReference type="PROSITE" id="PS50111">
    <property type="entry name" value="CHEMOTAXIS_TRANSDUC_2"/>
    <property type="match status" value="1"/>
</dbReference>
<dbReference type="PANTHER" id="PTHR32089">
    <property type="entry name" value="METHYL-ACCEPTING CHEMOTAXIS PROTEIN MCPB"/>
    <property type="match status" value="1"/>
</dbReference>
<dbReference type="GO" id="GO:0016020">
    <property type="term" value="C:membrane"/>
    <property type="evidence" value="ECO:0007669"/>
    <property type="project" value="InterPro"/>
</dbReference>
<feature type="domain" description="HAMP" evidence="7">
    <location>
        <begin position="207"/>
        <end position="260"/>
    </location>
</feature>
<dbReference type="CDD" id="cd06225">
    <property type="entry name" value="HAMP"/>
    <property type="match status" value="1"/>
</dbReference>
<evidence type="ECO:0000256" key="1">
    <source>
        <dbReference type="ARBA" id="ARBA00023224"/>
    </source>
</evidence>
<evidence type="ECO:0000256" key="2">
    <source>
        <dbReference type="ARBA" id="ARBA00029447"/>
    </source>
</evidence>
<accession>A0A4U0QC60</accession>
<dbReference type="Gene3D" id="1.10.287.950">
    <property type="entry name" value="Methyl-accepting chemotaxis protein"/>
    <property type="match status" value="1"/>
</dbReference>
<evidence type="ECO:0000256" key="3">
    <source>
        <dbReference type="PROSITE-ProRule" id="PRU00284"/>
    </source>
</evidence>
<comment type="caution">
    <text evidence="8">The sequence shown here is derived from an EMBL/GenBank/DDBJ whole genome shotgun (WGS) entry which is preliminary data.</text>
</comment>
<evidence type="ECO:0000256" key="5">
    <source>
        <dbReference type="SAM" id="MobiDB-lite"/>
    </source>
</evidence>
<dbReference type="GO" id="GO:0007165">
    <property type="term" value="P:signal transduction"/>
    <property type="evidence" value="ECO:0007669"/>
    <property type="project" value="UniProtKB-KW"/>
</dbReference>
<evidence type="ECO:0000256" key="4">
    <source>
        <dbReference type="SAM" id="Coils"/>
    </source>
</evidence>
<keyword evidence="4" id="KW-0175">Coiled coil</keyword>
<sequence>MKIGIRMRLLGLISLIALILTTLTGWHYIEKTRAPVLDLTGNIVPTLAILNRLSTEFSDSRRNLLLMVMEQDESRMRELERQFNAGQERIQALMSDYDTLLFDEQDRRYAMQARKELATYNVLARQVILAAHQQHKAQSMDMINRMTAPQATKVFDQLLTMSHYYGRLTSQANKSISNGFATLLSVLSGLCLAAGLLMLLTSELVTRSVIEPLYRLRDFVVGMVQHLELSQRLTPRGHDEVAETTRAFNSLLDSIQNHLRELPFLGAAPGDHVGWLRAPDDDAGRNPSKEAPAALPSPNARVQDGGTVDSYAFVDAAEPEEGKARAEPPADIVNVPDRDCHHAEVIRQIADQAHVLSRNAAVAAAQAGELGRGFAISAEQVRRLARRSASSSDEIVGSIGLIRREASQAVEVIDRLATGEKAGLDDEVVRQLNLNAEVVERRMGWISSALQAHGSVSGAMVQEIDKVARMTEQTSATALGTSEVSNDLHRLACQMQQLIRQCGSA</sequence>
<keyword evidence="1 3" id="KW-0807">Transducer</keyword>
<dbReference type="GO" id="GO:0006935">
    <property type="term" value="P:chemotaxis"/>
    <property type="evidence" value="ECO:0007669"/>
    <property type="project" value="InterPro"/>
</dbReference>
<dbReference type="PROSITE" id="PS50885">
    <property type="entry name" value="HAMP"/>
    <property type="match status" value="1"/>
</dbReference>
<dbReference type="AlphaFoldDB" id="A0A4U0QC60"/>
<dbReference type="PANTHER" id="PTHR32089:SF112">
    <property type="entry name" value="LYSOZYME-LIKE PROTEIN-RELATED"/>
    <property type="match status" value="1"/>
</dbReference>
<comment type="similarity">
    <text evidence="2">Belongs to the methyl-accepting chemotaxis (MCP) protein family.</text>
</comment>
<dbReference type="RefSeq" id="WP_136771236.1">
    <property type="nucleotide sequence ID" value="NZ_CP156074.1"/>
</dbReference>
<dbReference type="SUPFAM" id="SSF58104">
    <property type="entry name" value="Methyl-accepting chemotaxis protein (MCP) signaling domain"/>
    <property type="match status" value="1"/>
</dbReference>
<evidence type="ECO:0000259" key="7">
    <source>
        <dbReference type="PROSITE" id="PS50885"/>
    </source>
</evidence>
<dbReference type="InterPro" id="IPR024478">
    <property type="entry name" value="HlyB_4HB_MCP"/>
</dbReference>
<dbReference type="InterPro" id="IPR004089">
    <property type="entry name" value="MCPsignal_dom"/>
</dbReference>
<dbReference type="SMART" id="SM00304">
    <property type="entry name" value="HAMP"/>
    <property type="match status" value="1"/>
</dbReference>
<feature type="compositionally biased region" description="Basic and acidic residues" evidence="5">
    <location>
        <begin position="278"/>
        <end position="288"/>
    </location>
</feature>
<evidence type="ECO:0000313" key="8">
    <source>
        <dbReference type="EMBL" id="TJZ78720.1"/>
    </source>
</evidence>
<dbReference type="InterPro" id="IPR004090">
    <property type="entry name" value="Chemotax_Me-accpt_rcpt"/>
</dbReference>
<gene>
    <name evidence="8" type="ORF">FAZ21_00040</name>
</gene>
<feature type="region of interest" description="Disordered" evidence="5">
    <location>
        <begin position="278"/>
        <end position="305"/>
    </location>
</feature>
<dbReference type="Proteomes" id="UP000310016">
    <property type="component" value="Unassembled WGS sequence"/>
</dbReference>
<reference evidence="8 9" key="1">
    <citation type="submission" date="2019-04" db="EMBL/GenBank/DDBJ databases">
        <title>Chitiniphilus eburnea sp. nov., a novel chitinolytic bacterium isolated from aquaculture sludge.</title>
        <authorList>
            <person name="Sheng M."/>
        </authorList>
    </citation>
    <scope>NUCLEOTIDE SEQUENCE [LARGE SCALE GENOMIC DNA]</scope>
    <source>
        <strain evidence="8 9">HX-2-15</strain>
    </source>
</reference>
<proteinExistence type="inferred from homology"/>
<feature type="coiled-coil region" evidence="4">
    <location>
        <begin position="62"/>
        <end position="96"/>
    </location>
</feature>
<evidence type="ECO:0000313" key="9">
    <source>
        <dbReference type="Proteomes" id="UP000310016"/>
    </source>
</evidence>
<dbReference type="InterPro" id="IPR003660">
    <property type="entry name" value="HAMP_dom"/>
</dbReference>
<dbReference type="Pfam" id="PF12729">
    <property type="entry name" value="4HB_MCP_1"/>
    <property type="match status" value="1"/>
</dbReference>
<dbReference type="GO" id="GO:0004888">
    <property type="term" value="F:transmembrane signaling receptor activity"/>
    <property type="evidence" value="ECO:0007669"/>
    <property type="project" value="InterPro"/>
</dbReference>
<name>A0A4U0QC60_9NEIS</name>
<organism evidence="8 9">
    <name type="scientific">Chitiniphilus eburneus</name>
    <dbReference type="NCBI Taxonomy" id="2571148"/>
    <lineage>
        <taxon>Bacteria</taxon>
        <taxon>Pseudomonadati</taxon>
        <taxon>Pseudomonadota</taxon>
        <taxon>Betaproteobacteria</taxon>
        <taxon>Neisseriales</taxon>
        <taxon>Chitinibacteraceae</taxon>
        <taxon>Chitiniphilus</taxon>
    </lineage>
</organism>
<feature type="domain" description="Methyl-accepting transducer" evidence="6">
    <location>
        <begin position="344"/>
        <end position="489"/>
    </location>
</feature>
<dbReference type="PRINTS" id="PR00260">
    <property type="entry name" value="CHEMTRNSDUCR"/>
</dbReference>
<evidence type="ECO:0000259" key="6">
    <source>
        <dbReference type="PROSITE" id="PS50111"/>
    </source>
</evidence>
<dbReference type="Gene3D" id="6.10.340.10">
    <property type="match status" value="1"/>
</dbReference>
<dbReference type="SMART" id="SM00283">
    <property type="entry name" value="MA"/>
    <property type="match status" value="1"/>
</dbReference>
<dbReference type="Pfam" id="PF00015">
    <property type="entry name" value="MCPsignal"/>
    <property type="match status" value="1"/>
</dbReference>
<keyword evidence="9" id="KW-1185">Reference proteome</keyword>
<dbReference type="OrthoDB" id="9179351at2"/>
<dbReference type="EMBL" id="SUMF01000001">
    <property type="protein sequence ID" value="TJZ78720.1"/>
    <property type="molecule type" value="Genomic_DNA"/>
</dbReference>